<dbReference type="InterPro" id="IPR016181">
    <property type="entry name" value="Acyl_CoA_acyltransferase"/>
</dbReference>
<evidence type="ECO:0000259" key="3">
    <source>
        <dbReference type="PROSITE" id="PS51186"/>
    </source>
</evidence>
<feature type="domain" description="N-acetyltransferase" evidence="3">
    <location>
        <begin position="40"/>
        <end position="185"/>
    </location>
</feature>
<dbReference type="InterPro" id="IPR000182">
    <property type="entry name" value="GNAT_dom"/>
</dbReference>
<dbReference type="SUPFAM" id="SSF55729">
    <property type="entry name" value="Acyl-CoA N-acyltransferases (Nat)"/>
    <property type="match status" value="1"/>
</dbReference>
<proteinExistence type="predicted"/>
<accession>A0ABV4DNM9</accession>
<gene>
    <name evidence="4" type="ORF">AALT52_02475</name>
</gene>
<keyword evidence="1" id="KW-0808">Transferase</keyword>
<evidence type="ECO:0000313" key="4">
    <source>
        <dbReference type="EMBL" id="MEY8661763.1"/>
    </source>
</evidence>
<evidence type="ECO:0000313" key="5">
    <source>
        <dbReference type="Proteomes" id="UP001565236"/>
    </source>
</evidence>
<comment type="caution">
    <text evidence="4">The sequence shown here is derived from an EMBL/GenBank/DDBJ whole genome shotgun (WGS) entry which is preliminary data.</text>
</comment>
<dbReference type="RefSeq" id="WP_369940884.1">
    <property type="nucleotide sequence ID" value="NZ_JBCLUF010000006.1"/>
</dbReference>
<dbReference type="EMBL" id="JBCLUF010000006">
    <property type="protein sequence ID" value="MEY8661763.1"/>
    <property type="molecule type" value="Genomic_DNA"/>
</dbReference>
<dbReference type="PANTHER" id="PTHR43877">
    <property type="entry name" value="AMINOALKYLPHOSPHONATE N-ACETYLTRANSFERASE-RELATED-RELATED"/>
    <property type="match status" value="1"/>
</dbReference>
<protein>
    <submittedName>
        <fullName evidence="4">GNAT family N-acetyltransferase</fullName>
    </submittedName>
</protein>
<reference evidence="4 5" key="1">
    <citation type="submission" date="2024-03" db="EMBL/GenBank/DDBJ databases">
        <title>Mouse gut bacterial collection (mGBC) of GemPharmatech.</title>
        <authorList>
            <person name="He Y."/>
            <person name="Dong L."/>
            <person name="Wu D."/>
            <person name="Gao X."/>
            <person name="Lin Z."/>
        </authorList>
    </citation>
    <scope>NUCLEOTIDE SEQUENCE [LARGE SCALE GENOMIC DNA]</scope>
    <source>
        <strain evidence="4 5">15-30</strain>
    </source>
</reference>
<name>A0ABV4DNM9_9LACO</name>
<keyword evidence="5" id="KW-1185">Reference proteome</keyword>
<dbReference type="PROSITE" id="PS51186">
    <property type="entry name" value="GNAT"/>
    <property type="match status" value="1"/>
</dbReference>
<dbReference type="InterPro" id="IPR050832">
    <property type="entry name" value="Bact_Acetyltransf"/>
</dbReference>
<dbReference type="Proteomes" id="UP001565236">
    <property type="component" value="Unassembled WGS sequence"/>
</dbReference>
<dbReference type="Gene3D" id="3.40.630.30">
    <property type="match status" value="1"/>
</dbReference>
<organism evidence="4 5">
    <name type="scientific">Ligilactobacillus faecis</name>
    <dbReference type="NCBI Taxonomy" id="762833"/>
    <lineage>
        <taxon>Bacteria</taxon>
        <taxon>Bacillati</taxon>
        <taxon>Bacillota</taxon>
        <taxon>Bacilli</taxon>
        <taxon>Lactobacillales</taxon>
        <taxon>Lactobacillaceae</taxon>
        <taxon>Ligilactobacillus</taxon>
    </lineage>
</organism>
<keyword evidence="2" id="KW-0012">Acyltransferase</keyword>
<evidence type="ECO:0000256" key="2">
    <source>
        <dbReference type="ARBA" id="ARBA00023315"/>
    </source>
</evidence>
<evidence type="ECO:0000256" key="1">
    <source>
        <dbReference type="ARBA" id="ARBA00022679"/>
    </source>
</evidence>
<dbReference type="CDD" id="cd04301">
    <property type="entry name" value="NAT_SF"/>
    <property type="match status" value="1"/>
</dbReference>
<sequence>MELTLKKFKEQLKAFLQKPTPKPNLDFGCQNITIAGKNYLMCRAVVPDIQEILRIKRAVYHGEVPHNFSELEEQIKDKQHGLYIVVRYEDQMVAFAGCDMAYAKSEAHITKIAVLPKYQKQGLGSMMLQTLIKEAKAYGCKKISVDVKKNNLKVQKLYQEKGFRPVSRTKACPLADGVKLEYNILPIKLTKRVGRNGKKKKFDPSL</sequence>
<dbReference type="Pfam" id="PF00583">
    <property type="entry name" value="Acetyltransf_1"/>
    <property type="match status" value="1"/>
</dbReference>